<feature type="transmembrane region" description="Helical" evidence="8">
    <location>
        <begin position="230"/>
        <end position="247"/>
    </location>
</feature>
<keyword evidence="6 8" id="KW-1133">Transmembrane helix</keyword>
<evidence type="ECO:0000256" key="2">
    <source>
        <dbReference type="ARBA" id="ARBA00007783"/>
    </source>
</evidence>
<keyword evidence="5 8" id="KW-0812">Transmembrane</keyword>
<dbReference type="PANTHER" id="PTHR30413">
    <property type="entry name" value="INNER MEMBRANE TRANSPORT PERMEASE"/>
    <property type="match status" value="1"/>
</dbReference>
<feature type="domain" description="ABC transmembrane type-2" evidence="9">
    <location>
        <begin position="27"/>
        <end position="250"/>
    </location>
</feature>
<feature type="transmembrane region" description="Helical" evidence="8">
    <location>
        <begin position="140"/>
        <end position="165"/>
    </location>
</feature>
<keyword evidence="3 8" id="KW-0813">Transport</keyword>
<dbReference type="Pfam" id="PF01061">
    <property type="entry name" value="ABC2_membrane"/>
    <property type="match status" value="1"/>
</dbReference>
<evidence type="ECO:0000259" key="9">
    <source>
        <dbReference type="PROSITE" id="PS51012"/>
    </source>
</evidence>
<evidence type="ECO:0000256" key="5">
    <source>
        <dbReference type="ARBA" id="ARBA00022692"/>
    </source>
</evidence>
<dbReference type="Proteomes" id="UP000189059">
    <property type="component" value="Unassembled WGS sequence"/>
</dbReference>
<organism evidence="10 11">
    <name type="scientific">Paenibacillus ihbetae</name>
    <dbReference type="NCBI Taxonomy" id="1870820"/>
    <lineage>
        <taxon>Bacteria</taxon>
        <taxon>Bacillati</taxon>
        <taxon>Bacillota</taxon>
        <taxon>Bacilli</taxon>
        <taxon>Bacillales</taxon>
        <taxon>Paenibacillaceae</taxon>
        <taxon>Paenibacillus</taxon>
    </lineage>
</organism>
<protein>
    <recommendedName>
        <fullName evidence="8">Transport permease protein</fullName>
    </recommendedName>
</protein>
<proteinExistence type="inferred from homology"/>
<keyword evidence="11" id="KW-1185">Reference proteome</keyword>
<comment type="caution">
    <text evidence="10">The sequence shown here is derived from an EMBL/GenBank/DDBJ whole genome shotgun (WGS) entry which is preliminary data.</text>
</comment>
<reference evidence="10 11" key="1">
    <citation type="submission" date="2016-12" db="EMBL/GenBank/DDBJ databases">
        <title>Genome sequencing and description of Paenibacillus sp. nov. from high altitude lake in the Indian Trans- Himalayas.</title>
        <authorList>
            <person name="Kiran S."/>
            <person name="Swarnkar M.K."/>
            <person name="Rana A."/>
            <person name="Tewari R."/>
            <person name="Gulati A."/>
        </authorList>
    </citation>
    <scope>NUCLEOTIDE SEQUENCE [LARGE SCALE GENOMIC DNA]</scope>
    <source>
        <strain evidence="10 11">IHBB 9951</strain>
    </source>
</reference>
<name>A0ABX3K2M5_9BACL</name>
<comment type="similarity">
    <text evidence="2 8">Belongs to the ABC-2 integral membrane protein family.</text>
</comment>
<evidence type="ECO:0000256" key="8">
    <source>
        <dbReference type="RuleBase" id="RU361157"/>
    </source>
</evidence>
<feature type="transmembrane region" description="Helical" evidence="8">
    <location>
        <begin position="23"/>
        <end position="46"/>
    </location>
</feature>
<gene>
    <name evidence="10" type="ORF">BBD40_18655</name>
</gene>
<dbReference type="PANTHER" id="PTHR30413:SF10">
    <property type="entry name" value="CAPSULE POLYSACCHARIDE EXPORT INNER-MEMBRANE PROTEIN CTRC"/>
    <property type="match status" value="1"/>
</dbReference>
<evidence type="ECO:0000256" key="1">
    <source>
        <dbReference type="ARBA" id="ARBA00004651"/>
    </source>
</evidence>
<comment type="subcellular location">
    <subcellularLocation>
        <location evidence="1 8">Cell membrane</location>
        <topology evidence="1 8">Multi-pass membrane protein</topology>
    </subcellularLocation>
</comment>
<evidence type="ECO:0000256" key="4">
    <source>
        <dbReference type="ARBA" id="ARBA00022475"/>
    </source>
</evidence>
<dbReference type="RefSeq" id="WP_223260547.1">
    <property type="nucleotide sequence ID" value="NZ_MRVI01000001.1"/>
</dbReference>
<dbReference type="InterPro" id="IPR013525">
    <property type="entry name" value="ABC2_TM"/>
</dbReference>
<evidence type="ECO:0000313" key="11">
    <source>
        <dbReference type="Proteomes" id="UP000189059"/>
    </source>
</evidence>
<evidence type="ECO:0000313" key="10">
    <source>
        <dbReference type="EMBL" id="OOC63692.1"/>
    </source>
</evidence>
<dbReference type="InterPro" id="IPR047817">
    <property type="entry name" value="ABC2_TM_bact-type"/>
</dbReference>
<feature type="transmembrane region" description="Helical" evidence="8">
    <location>
        <begin position="108"/>
        <end position="128"/>
    </location>
</feature>
<evidence type="ECO:0000256" key="7">
    <source>
        <dbReference type="ARBA" id="ARBA00023136"/>
    </source>
</evidence>
<feature type="transmembrane region" description="Helical" evidence="8">
    <location>
        <begin position="58"/>
        <end position="75"/>
    </location>
</feature>
<keyword evidence="4 8" id="KW-1003">Cell membrane</keyword>
<dbReference type="PROSITE" id="PS51012">
    <property type="entry name" value="ABC_TM2"/>
    <property type="match status" value="1"/>
</dbReference>
<sequence length="258" mass="30938">MKKLFSKQLLFKMVSKDLLDKYMGSYLGILWSFIHPIMTVLVYWFIFQVGFKSVPIDNLPFILWFLAGIIPWFYFSDALNSSTYSIVENSFLVKKVVFPVHILPFVKVFSAFVIHLFFVSVLIIIFVSYGYDINLSIIQLLYYCFALTVFTLALGRITSILYIFLKDTTQIITMALQFLFWLTPIFWNLLMVPEKYHTLFKLNPLYYIVEGFRDAFFYEVWFWQKPRMTLYFWLCTFLLYYIGQKLYKRLRPHFADVL</sequence>
<evidence type="ECO:0000256" key="3">
    <source>
        <dbReference type="ARBA" id="ARBA00022448"/>
    </source>
</evidence>
<dbReference type="EMBL" id="MRVI01000001">
    <property type="protein sequence ID" value="OOC63692.1"/>
    <property type="molecule type" value="Genomic_DNA"/>
</dbReference>
<keyword evidence="7 8" id="KW-0472">Membrane</keyword>
<evidence type="ECO:0000256" key="6">
    <source>
        <dbReference type="ARBA" id="ARBA00022989"/>
    </source>
</evidence>
<feature type="transmembrane region" description="Helical" evidence="8">
    <location>
        <begin position="171"/>
        <end position="192"/>
    </location>
</feature>
<accession>A0ABX3K2M5</accession>